<comment type="cofactor">
    <cofactor evidence="15">
        <name>thiamine diphosphate</name>
        <dbReference type="ChEBI" id="CHEBI:58937"/>
    </cofactor>
    <text evidence="15">Binds 1 thiamine pyrophosphate per subunit. During the reaction, the substrate forms a covalent intermediate with the cofactor.</text>
</comment>
<accession>A0A4Z0WEG9</accession>
<evidence type="ECO:0000256" key="17">
    <source>
        <dbReference type="PIRSR" id="PIRSR605478-5"/>
    </source>
</evidence>
<dbReference type="GO" id="GO:0046872">
    <property type="term" value="F:metal ion binding"/>
    <property type="evidence" value="ECO:0007669"/>
    <property type="project" value="UniProtKB-KW"/>
</dbReference>
<dbReference type="InterPro" id="IPR033247">
    <property type="entry name" value="Transketolase_fam"/>
</dbReference>
<feature type="binding site" evidence="16">
    <location>
        <position position="155"/>
    </location>
    <ligand>
        <name>Mg(2+)</name>
        <dbReference type="ChEBI" id="CHEBI:18420"/>
    </ligand>
</feature>
<keyword evidence="7 16" id="KW-0479">Metal-binding</keyword>
<dbReference type="InterPro" id="IPR055152">
    <property type="entry name" value="Transketolase-like_C_2"/>
</dbReference>
<dbReference type="InterPro" id="IPR009014">
    <property type="entry name" value="Transketo_C/PFOR_II"/>
</dbReference>
<dbReference type="SUPFAM" id="SSF52922">
    <property type="entry name" value="TK C-terminal domain-like"/>
    <property type="match status" value="1"/>
</dbReference>
<evidence type="ECO:0000256" key="1">
    <source>
        <dbReference type="ARBA" id="ARBA00001913"/>
    </source>
</evidence>
<comment type="cofactor">
    <cofactor evidence="16">
        <name>Mg(2+)</name>
        <dbReference type="ChEBI" id="CHEBI:18420"/>
    </cofactor>
    <text evidence="16">Binds 1 Mg(2+) ion per subunit. Can also utilize other divalent metal cations, such as Ca(2+), Mn(2+) and Co(2+).</text>
</comment>
<organism evidence="19 20">
    <name type="scientific">Natronospirillum operosum</name>
    <dbReference type="NCBI Taxonomy" id="2759953"/>
    <lineage>
        <taxon>Bacteria</taxon>
        <taxon>Pseudomonadati</taxon>
        <taxon>Pseudomonadota</taxon>
        <taxon>Gammaproteobacteria</taxon>
        <taxon>Oceanospirillales</taxon>
        <taxon>Natronospirillaceae</taxon>
        <taxon>Natronospirillum</taxon>
    </lineage>
</organism>
<dbReference type="PANTHER" id="PTHR43522">
    <property type="entry name" value="TRANSKETOLASE"/>
    <property type="match status" value="1"/>
</dbReference>
<comment type="cofactor">
    <cofactor evidence="2">
        <name>Co(2+)</name>
        <dbReference type="ChEBI" id="CHEBI:48828"/>
    </cofactor>
</comment>
<dbReference type="Pfam" id="PF22613">
    <property type="entry name" value="Transketolase_C_1"/>
    <property type="match status" value="1"/>
</dbReference>
<feature type="binding site" evidence="16">
    <location>
        <position position="185"/>
    </location>
    <ligand>
        <name>Mg(2+)</name>
        <dbReference type="ChEBI" id="CHEBI:18420"/>
    </ligand>
</feature>
<dbReference type="FunFam" id="3.40.50.920:FF:000003">
    <property type="entry name" value="Transketolase"/>
    <property type="match status" value="1"/>
</dbReference>
<feature type="binding site" evidence="14">
    <location>
        <position position="460"/>
    </location>
    <ligand>
        <name>substrate</name>
    </ligand>
</feature>
<feature type="binding site" evidence="15">
    <location>
        <position position="436"/>
    </location>
    <ligand>
        <name>thiamine diphosphate</name>
        <dbReference type="ChEBI" id="CHEBI:58937"/>
    </ligand>
</feature>
<dbReference type="PANTHER" id="PTHR43522:SF2">
    <property type="entry name" value="TRANSKETOLASE 1-RELATED"/>
    <property type="match status" value="1"/>
</dbReference>
<reference evidence="19 20" key="1">
    <citation type="submission" date="2019-04" db="EMBL/GenBank/DDBJ databases">
        <title>Natronospirillum operosus gen. nov., sp. nov., a haloalkaliphilic satellite isolated from decaying biomass of laboratory culture of cyanobacterium Geitlerinema sp. and proposal of Natronospirillaceae fam. nov. and Saccharospirillaceae fam. nov.</title>
        <authorList>
            <person name="Kevbrin V."/>
            <person name="Boltyanskaya Y."/>
            <person name="Koziaeva V."/>
            <person name="Grouzdev D.S."/>
            <person name="Park M."/>
            <person name="Cho J."/>
        </authorList>
    </citation>
    <scope>NUCLEOTIDE SEQUENCE [LARGE SCALE GENOMIC DNA]</scope>
    <source>
        <strain evidence="19 20">G-116</strain>
    </source>
</reference>
<evidence type="ECO:0000256" key="13">
    <source>
        <dbReference type="PIRSR" id="PIRSR605478-1"/>
    </source>
</evidence>
<comment type="catalytic activity">
    <reaction evidence="11">
        <text>D-sedoheptulose 7-phosphate + D-glyceraldehyde 3-phosphate = aldehydo-D-ribose 5-phosphate + D-xylulose 5-phosphate</text>
        <dbReference type="Rhea" id="RHEA:10508"/>
        <dbReference type="ChEBI" id="CHEBI:57483"/>
        <dbReference type="ChEBI" id="CHEBI:57737"/>
        <dbReference type="ChEBI" id="CHEBI:58273"/>
        <dbReference type="ChEBI" id="CHEBI:59776"/>
        <dbReference type="EC" id="2.2.1.1"/>
    </reaction>
</comment>
<dbReference type="CDD" id="cd07033">
    <property type="entry name" value="TPP_PYR_DXS_TK_like"/>
    <property type="match status" value="1"/>
</dbReference>
<evidence type="ECO:0000256" key="2">
    <source>
        <dbReference type="ARBA" id="ARBA00001941"/>
    </source>
</evidence>
<dbReference type="AlphaFoldDB" id="A0A4Z0WEG9"/>
<dbReference type="CDD" id="cd02012">
    <property type="entry name" value="TPP_TK"/>
    <property type="match status" value="1"/>
</dbReference>
<evidence type="ECO:0000256" key="7">
    <source>
        <dbReference type="ARBA" id="ARBA00022723"/>
    </source>
</evidence>
<feature type="binding site" evidence="14">
    <location>
        <position position="355"/>
    </location>
    <ligand>
        <name>substrate</name>
    </ligand>
</feature>
<feature type="binding site" evidence="14">
    <location>
        <position position="28"/>
    </location>
    <ligand>
        <name>substrate</name>
    </ligand>
</feature>
<keyword evidence="6 19" id="KW-0808">Transferase</keyword>
<feature type="domain" description="Transketolase-like pyrimidine-binding" evidence="18">
    <location>
        <begin position="352"/>
        <end position="524"/>
    </location>
</feature>
<feature type="binding site" evidence="14">
    <location>
        <position position="468"/>
    </location>
    <ligand>
        <name>substrate</name>
    </ligand>
</feature>
<dbReference type="Pfam" id="PF00456">
    <property type="entry name" value="Transketolase_N"/>
    <property type="match status" value="1"/>
</dbReference>
<feature type="binding site" evidence="14">
    <location>
        <position position="519"/>
    </location>
    <ligand>
        <name>substrate</name>
    </ligand>
</feature>
<dbReference type="EMBL" id="SRMF01000005">
    <property type="protein sequence ID" value="TGG92563.1"/>
    <property type="molecule type" value="Genomic_DNA"/>
</dbReference>
<keyword evidence="8" id="KW-0106">Calcium</keyword>
<dbReference type="InterPro" id="IPR005475">
    <property type="entry name" value="Transketolase-like_Pyr-bd"/>
</dbReference>
<dbReference type="Gene3D" id="3.40.50.920">
    <property type="match status" value="1"/>
</dbReference>
<dbReference type="InterPro" id="IPR029061">
    <property type="entry name" value="THDP-binding"/>
</dbReference>
<keyword evidence="10 15" id="KW-0786">Thiamine pyrophosphate</keyword>
<comment type="cofactor">
    <cofactor evidence="1">
        <name>Ca(2+)</name>
        <dbReference type="ChEBI" id="CHEBI:29108"/>
    </cofactor>
</comment>
<evidence type="ECO:0000256" key="10">
    <source>
        <dbReference type="ARBA" id="ARBA00023052"/>
    </source>
</evidence>
<evidence type="ECO:0000313" key="19">
    <source>
        <dbReference type="EMBL" id="TGG92563.1"/>
    </source>
</evidence>
<keyword evidence="20" id="KW-1185">Reference proteome</keyword>
<feature type="binding site" evidence="15">
    <location>
        <position position="156"/>
    </location>
    <ligand>
        <name>thiamine diphosphate</name>
        <dbReference type="ChEBI" id="CHEBI:58937"/>
    </ligand>
</feature>
<evidence type="ECO:0000256" key="9">
    <source>
        <dbReference type="ARBA" id="ARBA00022842"/>
    </source>
</evidence>
<dbReference type="InterPro" id="IPR005478">
    <property type="entry name" value="Transketolase_bac-like"/>
</dbReference>
<gene>
    <name evidence="19" type="primary">tkt</name>
    <name evidence="19" type="ORF">E4656_13370</name>
</gene>
<dbReference type="SMART" id="SM00861">
    <property type="entry name" value="Transket_pyr"/>
    <property type="match status" value="1"/>
</dbReference>
<dbReference type="GO" id="GO:0004802">
    <property type="term" value="F:transketolase activity"/>
    <property type="evidence" value="ECO:0007669"/>
    <property type="project" value="UniProtKB-UniRule"/>
</dbReference>
<evidence type="ECO:0000256" key="5">
    <source>
        <dbReference type="ARBA" id="ARBA00013152"/>
    </source>
</evidence>
<feature type="binding site" evidence="15">
    <location>
        <position position="185"/>
    </location>
    <ligand>
        <name>thiamine diphosphate</name>
        <dbReference type="ChEBI" id="CHEBI:58937"/>
    </ligand>
</feature>
<feature type="binding site" evidence="15">
    <location>
        <begin position="117"/>
        <end position="119"/>
    </location>
    <ligand>
        <name>thiamine diphosphate</name>
        <dbReference type="ChEBI" id="CHEBI:58937"/>
    </ligand>
</feature>
<protein>
    <recommendedName>
        <fullName evidence="5 12">Transketolase</fullName>
        <ecNumber evidence="5 12">2.2.1.1</ecNumber>
    </recommendedName>
</protein>
<feature type="binding site" evidence="14">
    <location>
        <position position="382"/>
    </location>
    <ligand>
        <name>substrate</name>
    </ligand>
</feature>
<keyword evidence="9 16" id="KW-0460">Magnesium</keyword>
<evidence type="ECO:0000256" key="11">
    <source>
        <dbReference type="ARBA" id="ARBA00049473"/>
    </source>
</evidence>
<comment type="caution">
    <text evidence="19">The sequence shown here is derived from an EMBL/GenBank/DDBJ whole genome shotgun (WGS) entry which is preliminary data.</text>
</comment>
<dbReference type="SUPFAM" id="SSF52518">
    <property type="entry name" value="Thiamin diphosphate-binding fold (THDP-binding)"/>
    <property type="match status" value="2"/>
</dbReference>
<dbReference type="FunFam" id="3.40.50.970:FF:000004">
    <property type="entry name" value="Transketolase"/>
    <property type="match status" value="1"/>
</dbReference>
<feature type="binding site" evidence="15">
    <location>
        <position position="260"/>
    </location>
    <ligand>
        <name>thiamine diphosphate</name>
        <dbReference type="ChEBI" id="CHEBI:58937"/>
    </ligand>
</feature>
<evidence type="ECO:0000256" key="16">
    <source>
        <dbReference type="PIRSR" id="PIRSR605478-4"/>
    </source>
</evidence>
<feature type="binding site" evidence="14">
    <location>
        <position position="472"/>
    </location>
    <ligand>
        <name>substrate</name>
    </ligand>
</feature>
<proteinExistence type="inferred from homology"/>
<sequence>MKEPTLFELANCIRSLSFDAVEQANSGHPGAPMGLADAATVLWTRHLKFDPKQPDWPDRDRFVLSNGHASMLQYALLHLTGFESMPLTELQNFRQWGSVTPGHPEFGHTPGVDITTGPLGQGLAGAVGMAIAESSLRARFGEDLVDHRTWVICGDGCLMEGVSQEAISLAGHLKLDKLTVLYDDNGISIDGSTDLAFTEDVAGRFVAAGWHVIQCDGHDHQAIDDALKVARQQTDRPTLIALRTVIGFGSPNKSGTASSHGAPLGTEERELTRQSLNWTRSAFDIPEALLDQWRQYGGRGIGARQDWESRVAASDPAVRAEFERRMAGRLPEPLTAAVARARQELVANPVKVATRKASQQALDILAEHCPELIGGSADLSGSNLTRVKALGQDYTSAHPEGRYISYGVREFGMAAMMNGMAVHRGLIPYGGTFLVFSDYARNAIRLSALMNVGVVYVMTHDSIGLGEDGPTHQPVEHLASFRAMPGVTVLRPADAVETLEAWEVALQSRQTPTLLALSRQGVPQLRLRDTGENLTARGGYIIREFGARRDLTLLATGTEVSLAVGAAHRLHEQGVNVAVVSMPSWELFEQNPAGYRHGVLGDAPRIAIEAASTFGWTRYVASEENVIGMTTFGASAPAETLYEQMGITEEAIIERANTLLQSSVS</sequence>
<evidence type="ECO:0000256" key="12">
    <source>
        <dbReference type="NCBIfam" id="TIGR00232"/>
    </source>
</evidence>
<comment type="subunit">
    <text evidence="4">Homodimer.</text>
</comment>
<dbReference type="EC" id="2.2.1.1" evidence="5 12"/>
<feature type="binding site" evidence="14">
    <location>
        <position position="260"/>
    </location>
    <ligand>
        <name>substrate</name>
    </ligand>
</feature>
<feature type="site" description="Important for catalytic activity" evidence="17">
    <location>
        <position position="260"/>
    </location>
</feature>
<evidence type="ECO:0000259" key="18">
    <source>
        <dbReference type="SMART" id="SM00861"/>
    </source>
</evidence>
<dbReference type="Gene3D" id="3.40.50.970">
    <property type="match status" value="2"/>
</dbReference>
<dbReference type="InterPro" id="IPR005474">
    <property type="entry name" value="Transketolase_N"/>
</dbReference>
<evidence type="ECO:0000313" key="20">
    <source>
        <dbReference type="Proteomes" id="UP000297475"/>
    </source>
</evidence>
<dbReference type="GO" id="GO:0005829">
    <property type="term" value="C:cytosol"/>
    <property type="evidence" value="ECO:0007669"/>
    <property type="project" value="TreeGrafter"/>
</dbReference>
<evidence type="ECO:0000256" key="4">
    <source>
        <dbReference type="ARBA" id="ARBA00011738"/>
    </source>
</evidence>
<evidence type="ECO:0000256" key="8">
    <source>
        <dbReference type="ARBA" id="ARBA00022837"/>
    </source>
</evidence>
<dbReference type="GO" id="GO:0009052">
    <property type="term" value="P:pentose-phosphate shunt, non-oxidative branch"/>
    <property type="evidence" value="ECO:0007669"/>
    <property type="project" value="UniProtKB-ARBA"/>
</dbReference>
<dbReference type="OrthoDB" id="8732661at2"/>
<dbReference type="Pfam" id="PF02779">
    <property type="entry name" value="Transket_pyr"/>
    <property type="match status" value="1"/>
</dbReference>
<name>A0A4Z0WEG9_9GAMM</name>
<evidence type="ECO:0000256" key="6">
    <source>
        <dbReference type="ARBA" id="ARBA00022679"/>
    </source>
</evidence>
<evidence type="ECO:0000256" key="3">
    <source>
        <dbReference type="ARBA" id="ARBA00007131"/>
    </source>
</evidence>
<dbReference type="InterPro" id="IPR020826">
    <property type="entry name" value="Transketolase_BS"/>
</dbReference>
<dbReference type="PROSITE" id="PS00802">
    <property type="entry name" value="TRANSKETOLASE_2"/>
    <property type="match status" value="1"/>
</dbReference>
<dbReference type="NCBIfam" id="TIGR00232">
    <property type="entry name" value="tktlase_bact"/>
    <property type="match status" value="1"/>
</dbReference>
<evidence type="ECO:0000256" key="15">
    <source>
        <dbReference type="PIRSR" id="PIRSR605478-3"/>
    </source>
</evidence>
<feature type="active site" description="Proton donor" evidence="13">
    <location>
        <position position="410"/>
    </location>
</feature>
<comment type="similarity">
    <text evidence="3">Belongs to the transketolase family.</text>
</comment>
<feature type="binding site" evidence="16">
    <location>
        <position position="187"/>
    </location>
    <ligand>
        <name>Mg(2+)</name>
        <dbReference type="ChEBI" id="CHEBI:18420"/>
    </ligand>
</feature>
<evidence type="ECO:0000256" key="14">
    <source>
        <dbReference type="PIRSR" id="PIRSR605478-2"/>
    </source>
</evidence>
<feature type="site" description="Important for catalytic activity" evidence="17">
    <location>
        <position position="28"/>
    </location>
</feature>
<feature type="binding site" evidence="15">
    <location>
        <position position="68"/>
    </location>
    <ligand>
        <name>thiamine diphosphate</name>
        <dbReference type="ChEBI" id="CHEBI:58937"/>
    </ligand>
</feature>
<dbReference type="FunFam" id="3.40.50.970:FF:000003">
    <property type="entry name" value="Transketolase"/>
    <property type="match status" value="1"/>
</dbReference>
<dbReference type="Proteomes" id="UP000297475">
    <property type="component" value="Unassembled WGS sequence"/>
</dbReference>